<reference evidence="1" key="1">
    <citation type="submission" date="2020-12" db="EMBL/GenBank/DDBJ databases">
        <authorList>
            <person name="Iha C."/>
        </authorList>
    </citation>
    <scope>NUCLEOTIDE SEQUENCE</scope>
</reference>
<accession>A0A8S1JDJ9</accession>
<dbReference type="AlphaFoldDB" id="A0A8S1JDJ9"/>
<dbReference type="EMBL" id="CAJHUC010001611">
    <property type="protein sequence ID" value="CAD7701709.1"/>
    <property type="molecule type" value="Genomic_DNA"/>
</dbReference>
<organism evidence="1 2">
    <name type="scientific">Ostreobium quekettii</name>
    <dbReference type="NCBI Taxonomy" id="121088"/>
    <lineage>
        <taxon>Eukaryota</taxon>
        <taxon>Viridiplantae</taxon>
        <taxon>Chlorophyta</taxon>
        <taxon>core chlorophytes</taxon>
        <taxon>Ulvophyceae</taxon>
        <taxon>TCBD clade</taxon>
        <taxon>Bryopsidales</taxon>
        <taxon>Ostreobineae</taxon>
        <taxon>Ostreobiaceae</taxon>
        <taxon>Ostreobium</taxon>
    </lineage>
</organism>
<protein>
    <submittedName>
        <fullName evidence="1">Uncharacterized protein</fullName>
    </submittedName>
</protein>
<evidence type="ECO:0000313" key="1">
    <source>
        <dbReference type="EMBL" id="CAD7701709.1"/>
    </source>
</evidence>
<dbReference type="Proteomes" id="UP000708148">
    <property type="component" value="Unassembled WGS sequence"/>
</dbReference>
<evidence type="ECO:0000313" key="2">
    <source>
        <dbReference type="Proteomes" id="UP000708148"/>
    </source>
</evidence>
<comment type="caution">
    <text evidence="1">The sequence shown here is derived from an EMBL/GenBank/DDBJ whole genome shotgun (WGS) entry which is preliminary data.</text>
</comment>
<name>A0A8S1JDJ9_9CHLO</name>
<proteinExistence type="predicted"/>
<sequence length="100" mass="11804">MRSACWVPSFDWWIICSLKAPRILFMRAFARYFEGKPSGLNPVNIIRATQEFIDLRQRINDTIQNDFKAANEYVKVMVICNNKSDWQIVVELRPSWLPKP</sequence>
<keyword evidence="2" id="KW-1185">Reference proteome</keyword>
<gene>
    <name evidence="1" type="ORF">OSTQU699_LOCUS7066</name>
</gene>